<proteinExistence type="predicted"/>
<gene>
    <name evidence="1" type="ORF">TSUD_100130</name>
</gene>
<keyword evidence="2" id="KW-1185">Reference proteome</keyword>
<sequence>MHFVDMEKKNGMNEREESGSEIWKLRFPVLEQIGREEKYKYVFYIIEILVQVNISYLVQEYQNGMSEREEAGSEISNLIFPVLEQIGSEETHLN</sequence>
<name>A0A2Z6NQP4_TRISU</name>
<organism evidence="1 2">
    <name type="scientific">Trifolium subterraneum</name>
    <name type="common">Subterranean clover</name>
    <dbReference type="NCBI Taxonomy" id="3900"/>
    <lineage>
        <taxon>Eukaryota</taxon>
        <taxon>Viridiplantae</taxon>
        <taxon>Streptophyta</taxon>
        <taxon>Embryophyta</taxon>
        <taxon>Tracheophyta</taxon>
        <taxon>Spermatophyta</taxon>
        <taxon>Magnoliopsida</taxon>
        <taxon>eudicotyledons</taxon>
        <taxon>Gunneridae</taxon>
        <taxon>Pentapetalae</taxon>
        <taxon>rosids</taxon>
        <taxon>fabids</taxon>
        <taxon>Fabales</taxon>
        <taxon>Fabaceae</taxon>
        <taxon>Papilionoideae</taxon>
        <taxon>50 kb inversion clade</taxon>
        <taxon>NPAAA clade</taxon>
        <taxon>Hologalegina</taxon>
        <taxon>IRL clade</taxon>
        <taxon>Trifolieae</taxon>
        <taxon>Trifolium</taxon>
    </lineage>
</organism>
<dbReference type="Proteomes" id="UP000242715">
    <property type="component" value="Unassembled WGS sequence"/>
</dbReference>
<evidence type="ECO:0000313" key="2">
    <source>
        <dbReference type="Proteomes" id="UP000242715"/>
    </source>
</evidence>
<accession>A0A2Z6NQP4</accession>
<evidence type="ECO:0000313" key="1">
    <source>
        <dbReference type="EMBL" id="GAU45936.1"/>
    </source>
</evidence>
<dbReference type="EMBL" id="DF974162">
    <property type="protein sequence ID" value="GAU45936.1"/>
    <property type="molecule type" value="Genomic_DNA"/>
</dbReference>
<dbReference type="AlphaFoldDB" id="A0A2Z6NQP4"/>
<protein>
    <submittedName>
        <fullName evidence="1">Uncharacterized protein</fullName>
    </submittedName>
</protein>
<reference evidence="2" key="1">
    <citation type="journal article" date="2017" name="Front. Plant Sci.">
        <title>Climate Clever Clovers: New Paradigm to Reduce the Environmental Footprint of Ruminants by Breeding Low Methanogenic Forages Utilizing Haplotype Variation.</title>
        <authorList>
            <person name="Kaur P."/>
            <person name="Appels R."/>
            <person name="Bayer P.E."/>
            <person name="Keeble-Gagnere G."/>
            <person name="Wang J."/>
            <person name="Hirakawa H."/>
            <person name="Shirasawa K."/>
            <person name="Vercoe P."/>
            <person name="Stefanova K."/>
            <person name="Durmic Z."/>
            <person name="Nichols P."/>
            <person name="Revell C."/>
            <person name="Isobe S.N."/>
            <person name="Edwards D."/>
            <person name="Erskine W."/>
        </authorList>
    </citation>
    <scope>NUCLEOTIDE SEQUENCE [LARGE SCALE GENOMIC DNA]</scope>
    <source>
        <strain evidence="2">cv. Daliak</strain>
    </source>
</reference>